<dbReference type="EMBL" id="CP000531">
    <property type="protein sequence ID" value="ABM39809.1"/>
    <property type="molecule type" value="Genomic_DNA"/>
</dbReference>
<name>A1VVY1_POLNA</name>
<feature type="signal peptide" evidence="1">
    <location>
        <begin position="1"/>
        <end position="17"/>
    </location>
</feature>
<organism evidence="2 3">
    <name type="scientific">Polaromonas naphthalenivorans (strain CJ2)</name>
    <dbReference type="NCBI Taxonomy" id="365044"/>
    <lineage>
        <taxon>Bacteria</taxon>
        <taxon>Pseudomonadati</taxon>
        <taxon>Pseudomonadota</taxon>
        <taxon>Betaproteobacteria</taxon>
        <taxon>Burkholderiales</taxon>
        <taxon>Comamonadaceae</taxon>
        <taxon>Polaromonas</taxon>
    </lineage>
</organism>
<gene>
    <name evidence="2" type="ordered locus">Pnap_4536</name>
</gene>
<dbReference type="KEGG" id="pna:Pnap_4536"/>
<evidence type="ECO:0000313" key="3">
    <source>
        <dbReference type="Proteomes" id="UP000000644"/>
    </source>
</evidence>
<proteinExistence type="predicted"/>
<dbReference type="OrthoDB" id="9153416at2"/>
<dbReference type="AlphaFoldDB" id="A1VVY1"/>
<evidence type="ECO:0000256" key="1">
    <source>
        <dbReference type="SAM" id="SignalP"/>
    </source>
</evidence>
<geneLocation type="plasmid" evidence="2 3">
    <name>pPNAP02</name>
</geneLocation>
<keyword evidence="3" id="KW-1185">Reference proteome</keyword>
<protein>
    <submittedName>
        <fullName evidence="2">Uncharacterized protein</fullName>
    </submittedName>
</protein>
<accession>A1VVY1</accession>
<sequence length="134" mass="14070">MVLLVWLFALASGVANACLLEARQTHAHIAATASSESGAHAHAAVILPGHTGAIADGVGEQQFKASCLKVCDDGTRSFPKQDGSVAQNDAGPAPLFQVLWGKVAPSIPTLRHMDARQPATPELPIRVRFSRLAI</sequence>
<evidence type="ECO:0000313" key="2">
    <source>
        <dbReference type="EMBL" id="ABM39809.1"/>
    </source>
</evidence>
<feature type="chain" id="PRO_5002640252" evidence="1">
    <location>
        <begin position="18"/>
        <end position="134"/>
    </location>
</feature>
<dbReference type="Proteomes" id="UP000000644">
    <property type="component" value="Plasmid pPNAP02"/>
</dbReference>
<dbReference type="HOGENOM" id="CLU_1894295_0_0_4"/>
<keyword evidence="2" id="KW-0614">Plasmid</keyword>
<keyword evidence="1" id="KW-0732">Signal</keyword>
<reference evidence="3" key="1">
    <citation type="journal article" date="2009" name="Environ. Microbiol.">
        <title>The genome of Polaromonas naphthalenivorans strain CJ2, isolated from coal tar-contaminated sediment, reveals physiological and metabolic versatility and evolution through extensive horizontal gene transfer.</title>
        <authorList>
            <person name="Yagi J.M."/>
            <person name="Sims D."/>
            <person name="Brettin T."/>
            <person name="Bruce D."/>
            <person name="Madsen E.L."/>
        </authorList>
    </citation>
    <scope>NUCLEOTIDE SEQUENCE [LARGE SCALE GENOMIC DNA]</scope>
    <source>
        <strain evidence="3">CJ2</strain>
        <plasmid evidence="3">Plasmid pPNAP02</plasmid>
    </source>
</reference>
<dbReference type="eggNOG" id="ENOG5033KHQ">
    <property type="taxonomic scope" value="Bacteria"/>
</dbReference>